<dbReference type="Pfam" id="PF01381">
    <property type="entry name" value="HTH_3"/>
    <property type="match status" value="1"/>
</dbReference>
<dbReference type="GO" id="GO:0003677">
    <property type="term" value="F:DNA binding"/>
    <property type="evidence" value="ECO:0007669"/>
    <property type="project" value="InterPro"/>
</dbReference>
<accession>E6MJ62</accession>
<comment type="caution">
    <text evidence="2">The sequence shown here is derived from an EMBL/GenBank/DDBJ whole genome shotgun (WGS) entry which is preliminary data.</text>
</comment>
<dbReference type="InterPro" id="IPR010982">
    <property type="entry name" value="Lambda_DNA-bd_dom_sf"/>
</dbReference>
<dbReference type="AlphaFoldDB" id="E6MJ62"/>
<dbReference type="Proteomes" id="UP000004754">
    <property type="component" value="Unassembled WGS sequence"/>
</dbReference>
<sequence>MPVEIKDIIQTYREKMGLTMKELSQKVGASEETISRWKSEEYRKYAP</sequence>
<name>E6MJ62_9FIRM</name>
<dbReference type="CDD" id="cd00093">
    <property type="entry name" value="HTH_XRE"/>
    <property type="match status" value="1"/>
</dbReference>
<feature type="domain" description="HTH cro/C1-type" evidence="1">
    <location>
        <begin position="9"/>
        <end position="37"/>
    </location>
</feature>
<protein>
    <recommendedName>
        <fullName evidence="1">HTH cro/C1-type domain-containing protein</fullName>
    </recommendedName>
</protein>
<evidence type="ECO:0000313" key="2">
    <source>
        <dbReference type="EMBL" id="EFV00882.1"/>
    </source>
</evidence>
<dbReference type="PROSITE" id="PS50943">
    <property type="entry name" value="HTH_CROC1"/>
    <property type="match status" value="1"/>
</dbReference>
<dbReference type="RefSeq" id="WP_006599469.1">
    <property type="nucleotide sequence ID" value="NZ_GL622359.1"/>
</dbReference>
<dbReference type="SUPFAM" id="SSF47413">
    <property type="entry name" value="lambda repressor-like DNA-binding domains"/>
    <property type="match status" value="1"/>
</dbReference>
<evidence type="ECO:0000313" key="3">
    <source>
        <dbReference type="Proteomes" id="UP000004754"/>
    </source>
</evidence>
<proteinExistence type="predicted"/>
<dbReference type="InterPro" id="IPR001387">
    <property type="entry name" value="Cro/C1-type_HTH"/>
</dbReference>
<gene>
    <name evidence="2" type="ORF">HMP0721_2047</name>
</gene>
<dbReference type="Gene3D" id="1.10.260.40">
    <property type="entry name" value="lambda repressor-like DNA-binding domains"/>
    <property type="match status" value="1"/>
</dbReference>
<evidence type="ECO:0000259" key="1">
    <source>
        <dbReference type="PROSITE" id="PS50943"/>
    </source>
</evidence>
<dbReference type="HOGENOM" id="CLU_3172122_0_0_9"/>
<reference evidence="2 3" key="1">
    <citation type="submission" date="2010-12" db="EMBL/GenBank/DDBJ databases">
        <authorList>
            <person name="Muzny D."/>
            <person name="Qin X."/>
            <person name="Deng J."/>
            <person name="Jiang H."/>
            <person name="Liu Y."/>
            <person name="Qu J."/>
            <person name="Song X.-Z."/>
            <person name="Zhang L."/>
            <person name="Thornton R."/>
            <person name="Coyle M."/>
            <person name="Francisco L."/>
            <person name="Jackson L."/>
            <person name="Javaid M."/>
            <person name="Korchina V."/>
            <person name="Kovar C."/>
            <person name="Mata R."/>
            <person name="Mathew T."/>
            <person name="Ngo R."/>
            <person name="Nguyen L."/>
            <person name="Nguyen N."/>
            <person name="Okwuonu G."/>
            <person name="Ongeri F."/>
            <person name="Pham C."/>
            <person name="Simmons D."/>
            <person name="Wilczek-Boney K."/>
            <person name="Hale W."/>
            <person name="Jakkamsetti A."/>
            <person name="Pham P."/>
            <person name="Ruth R."/>
            <person name="San Lucas F."/>
            <person name="Warren J."/>
            <person name="Zhang J."/>
            <person name="Zhao Z."/>
            <person name="Zhou C."/>
            <person name="Zhu D."/>
            <person name="Lee S."/>
            <person name="Bess C."/>
            <person name="Blankenburg K."/>
            <person name="Forbes L."/>
            <person name="Fu Q."/>
            <person name="Gubbala S."/>
            <person name="Hirani K."/>
            <person name="Jayaseelan J.C."/>
            <person name="Lara F."/>
            <person name="Munidasa M."/>
            <person name="Palculict T."/>
            <person name="Patil S."/>
            <person name="Pu L.-L."/>
            <person name="Saada N."/>
            <person name="Tang L."/>
            <person name="Weissenberger G."/>
            <person name="Zhu Y."/>
            <person name="Hemphill L."/>
            <person name="Shang Y."/>
            <person name="Youmans B."/>
            <person name="Ayvaz T."/>
            <person name="Ross M."/>
            <person name="Santibanez J."/>
            <person name="Aqrawi P."/>
            <person name="Gross S."/>
            <person name="Joshi V."/>
            <person name="Fowler G."/>
            <person name="Nazareth L."/>
            <person name="Reid J."/>
            <person name="Worley K."/>
            <person name="Petrosino J."/>
            <person name="Highlander S."/>
            <person name="Gibbs R."/>
        </authorList>
    </citation>
    <scope>NUCLEOTIDE SEQUENCE [LARGE SCALE GENOMIC DNA]</scope>
    <source>
        <strain evidence="2 3">ATCC 23263</strain>
    </source>
</reference>
<keyword evidence="3" id="KW-1185">Reference proteome</keyword>
<dbReference type="EMBL" id="AEQN01000026">
    <property type="protein sequence ID" value="EFV00882.1"/>
    <property type="molecule type" value="Genomic_DNA"/>
</dbReference>
<organism evidence="2 3">
    <name type="scientific">Pseudoramibacter alactolyticus ATCC 23263</name>
    <dbReference type="NCBI Taxonomy" id="887929"/>
    <lineage>
        <taxon>Bacteria</taxon>
        <taxon>Bacillati</taxon>
        <taxon>Bacillota</taxon>
        <taxon>Clostridia</taxon>
        <taxon>Eubacteriales</taxon>
        <taxon>Eubacteriaceae</taxon>
        <taxon>Pseudoramibacter</taxon>
    </lineage>
</organism>